<comment type="caution">
    <text evidence="2">The sequence shown here is derived from an EMBL/GenBank/DDBJ whole genome shotgun (WGS) entry which is preliminary data.</text>
</comment>
<gene>
    <name evidence="2" type="ORF">ZOSMA_142G00040</name>
</gene>
<accession>A0A0K9PZU1</accession>
<keyword evidence="3" id="KW-1185">Reference proteome</keyword>
<dbReference type="Proteomes" id="UP000036987">
    <property type="component" value="Unassembled WGS sequence"/>
</dbReference>
<proteinExistence type="predicted"/>
<dbReference type="PANTHER" id="PTHR46468:SF1">
    <property type="entry name" value="SENTRIN-SPECIFIC PROTEASE 8"/>
    <property type="match status" value="1"/>
</dbReference>
<dbReference type="GO" id="GO:0008234">
    <property type="term" value="F:cysteine-type peptidase activity"/>
    <property type="evidence" value="ECO:0007669"/>
    <property type="project" value="UniProtKB-KW"/>
</dbReference>
<evidence type="ECO:0000313" key="3">
    <source>
        <dbReference type="Proteomes" id="UP000036987"/>
    </source>
</evidence>
<dbReference type="PANTHER" id="PTHR46468">
    <property type="entry name" value="SENTRIN-SPECIFIC PROTEASE 8"/>
    <property type="match status" value="1"/>
</dbReference>
<dbReference type="AlphaFoldDB" id="A0A0K9PZU1"/>
<evidence type="ECO:0000256" key="1">
    <source>
        <dbReference type="ARBA" id="ARBA00022807"/>
    </source>
</evidence>
<reference evidence="3" key="1">
    <citation type="journal article" date="2016" name="Nature">
        <title>The genome of the seagrass Zostera marina reveals angiosperm adaptation to the sea.</title>
        <authorList>
            <person name="Olsen J.L."/>
            <person name="Rouze P."/>
            <person name="Verhelst B."/>
            <person name="Lin Y.-C."/>
            <person name="Bayer T."/>
            <person name="Collen J."/>
            <person name="Dattolo E."/>
            <person name="De Paoli E."/>
            <person name="Dittami S."/>
            <person name="Maumus F."/>
            <person name="Michel G."/>
            <person name="Kersting A."/>
            <person name="Lauritano C."/>
            <person name="Lohaus R."/>
            <person name="Toepel M."/>
            <person name="Tonon T."/>
            <person name="Vanneste K."/>
            <person name="Amirebrahimi M."/>
            <person name="Brakel J."/>
            <person name="Bostroem C."/>
            <person name="Chovatia M."/>
            <person name="Grimwood J."/>
            <person name="Jenkins J.W."/>
            <person name="Jueterbock A."/>
            <person name="Mraz A."/>
            <person name="Stam W.T."/>
            <person name="Tice H."/>
            <person name="Bornberg-Bauer E."/>
            <person name="Green P.J."/>
            <person name="Pearson G.A."/>
            <person name="Procaccini G."/>
            <person name="Duarte C.M."/>
            <person name="Schmutz J."/>
            <person name="Reusch T.B.H."/>
            <person name="Van de Peer Y."/>
        </authorList>
    </citation>
    <scope>NUCLEOTIDE SEQUENCE [LARGE SCALE GENOMIC DNA]</scope>
    <source>
        <strain evidence="3">cv. Finnish</strain>
    </source>
</reference>
<keyword evidence="1" id="KW-0788">Thiol protease</keyword>
<keyword evidence="1" id="KW-0645">Protease</keyword>
<organism evidence="2 3">
    <name type="scientific">Zostera marina</name>
    <name type="common">Eelgrass</name>
    <dbReference type="NCBI Taxonomy" id="29655"/>
    <lineage>
        <taxon>Eukaryota</taxon>
        <taxon>Viridiplantae</taxon>
        <taxon>Streptophyta</taxon>
        <taxon>Embryophyta</taxon>
        <taxon>Tracheophyta</taxon>
        <taxon>Spermatophyta</taxon>
        <taxon>Magnoliopsida</taxon>
        <taxon>Liliopsida</taxon>
        <taxon>Zosteraceae</taxon>
        <taxon>Zostera</taxon>
    </lineage>
</organism>
<dbReference type="GO" id="GO:0019784">
    <property type="term" value="F:deNEDDylase activity"/>
    <property type="evidence" value="ECO:0007669"/>
    <property type="project" value="InterPro"/>
</dbReference>
<dbReference type="EMBL" id="LFYR01000543">
    <property type="protein sequence ID" value="KMZ73705.1"/>
    <property type="molecule type" value="Genomic_DNA"/>
</dbReference>
<dbReference type="InterPro" id="IPR044613">
    <property type="entry name" value="Nep1/2-like"/>
</dbReference>
<keyword evidence="1" id="KW-0378">Hydrolase</keyword>
<sequence>MTKWFQDFLYSDRHSDPEFVDCLTYPQEINPKLDGGLCMLHGISSLIEYLHIEDGLFNDISLEAQLSWKKSDVPKIRNCLFRRLSKRMEYGDWTVKMQNSNIRNKRFKRRWSST</sequence>
<name>A0A0K9PZU1_ZOSMR</name>
<evidence type="ECO:0000313" key="2">
    <source>
        <dbReference type="EMBL" id="KMZ73705.1"/>
    </source>
</evidence>
<protein>
    <submittedName>
        <fullName evidence="2">Uncharacterized protein</fullName>
    </submittedName>
</protein>